<reference evidence="2 3" key="1">
    <citation type="submission" date="2017-08" db="EMBL/GenBank/DDBJ databases">
        <title>Infants hospitalized years apart are colonized by the same room-sourced microbial strains.</title>
        <authorList>
            <person name="Brooks B."/>
            <person name="Olm M.R."/>
            <person name="Firek B.A."/>
            <person name="Baker R."/>
            <person name="Thomas B.C."/>
            <person name="Morowitz M.J."/>
            <person name="Banfield J.F."/>
        </authorList>
    </citation>
    <scope>NUCLEOTIDE SEQUENCE [LARGE SCALE GENOMIC DNA]</scope>
    <source>
        <strain evidence="2">S2_018_000_R2_104</strain>
    </source>
</reference>
<evidence type="ECO:0000259" key="1">
    <source>
        <dbReference type="Pfam" id="PF03135"/>
    </source>
</evidence>
<evidence type="ECO:0000313" key="3">
    <source>
        <dbReference type="Proteomes" id="UP000249557"/>
    </source>
</evidence>
<protein>
    <recommendedName>
        <fullName evidence="1">CagE TrbE VirB component of type IV transporter system central domain-containing protein</fullName>
    </recommendedName>
</protein>
<comment type="caution">
    <text evidence="2">The sequence shown here is derived from an EMBL/GenBank/DDBJ whole genome shotgun (WGS) entry which is preliminary data.</text>
</comment>
<sequence length="334" mass="37763">MFAAAKKDDTIYGRQAKVEDSVGRFIPYTRLVDEEIIKTKEGYLLKIIKIEGVPFETADEIDINQRKTVRATLLRGLSNSRFALYHHIIRREENSEQEGFFENDFCRALDNTYQERLASKRMFVNEQYITVVRRPAQGTFGLMADISRTLFTRIDRKMQENQEIEDIKALNEAAAHILTTLAPYKPRVLGVKKTDKGILGENLSFLSYLVNLEKADIRLPRMSIADYLPCKRISFGKEAFEVRGSAPGDVKLGAVLSLKEYADGTCPGMLDSLLRLPHEFILTQSFGFVDRQASLNAMRDTKRKMIAGEQGATSLEEDLDNAIDDLASGRSTFG</sequence>
<dbReference type="Proteomes" id="UP000249557">
    <property type="component" value="Unassembled WGS sequence"/>
</dbReference>
<dbReference type="EMBL" id="QFNK01000416">
    <property type="protein sequence ID" value="PZO77621.1"/>
    <property type="molecule type" value="Genomic_DNA"/>
</dbReference>
<dbReference type="AlphaFoldDB" id="A0A2W5B3V4"/>
<proteinExistence type="predicted"/>
<evidence type="ECO:0000313" key="2">
    <source>
        <dbReference type="EMBL" id="PZO77621.1"/>
    </source>
</evidence>
<dbReference type="InterPro" id="IPR018145">
    <property type="entry name" value="CagE_TrbE_VirB_cntrl_dom"/>
</dbReference>
<dbReference type="GO" id="GO:0005524">
    <property type="term" value="F:ATP binding"/>
    <property type="evidence" value="ECO:0007669"/>
    <property type="project" value="InterPro"/>
</dbReference>
<name>A0A2W5B3V4_9BACT</name>
<feature type="non-terminal residue" evidence="2">
    <location>
        <position position="334"/>
    </location>
</feature>
<gene>
    <name evidence="2" type="ORF">DI626_12260</name>
</gene>
<feature type="domain" description="CagE TrbE VirB component of type IV transporter system central" evidence="1">
    <location>
        <begin position="188"/>
        <end position="334"/>
    </location>
</feature>
<accession>A0A2W5B3V4</accession>
<organism evidence="2 3">
    <name type="scientific">Micavibrio aeruginosavorus</name>
    <dbReference type="NCBI Taxonomy" id="349221"/>
    <lineage>
        <taxon>Bacteria</taxon>
        <taxon>Pseudomonadati</taxon>
        <taxon>Bdellovibrionota</taxon>
        <taxon>Bdellovibrionia</taxon>
        <taxon>Bdellovibrionales</taxon>
        <taxon>Pseudobdellovibrionaceae</taxon>
        <taxon>Micavibrio</taxon>
    </lineage>
</organism>
<dbReference type="Pfam" id="PF03135">
    <property type="entry name" value="CagE_TrbE_VirB"/>
    <property type="match status" value="1"/>
</dbReference>